<dbReference type="RefSeq" id="WP_026817831.1">
    <property type="nucleotide sequence ID" value="NZ_AWXU01000019.1"/>
</dbReference>
<dbReference type="eggNOG" id="COG5430">
    <property type="taxonomic scope" value="Bacteria"/>
</dbReference>
<name>A0A091BG97_9GAMM</name>
<keyword evidence="1" id="KW-0732">Signal</keyword>
<dbReference type="AlphaFoldDB" id="A0A091BG97"/>
<evidence type="ECO:0000313" key="3">
    <source>
        <dbReference type="EMBL" id="KFN50542.1"/>
    </source>
</evidence>
<organism evidence="3 4">
    <name type="scientific">Arenimonas composti TR7-09 = DSM 18010</name>
    <dbReference type="NCBI Taxonomy" id="1121013"/>
    <lineage>
        <taxon>Bacteria</taxon>
        <taxon>Pseudomonadati</taxon>
        <taxon>Pseudomonadota</taxon>
        <taxon>Gammaproteobacteria</taxon>
        <taxon>Lysobacterales</taxon>
        <taxon>Lysobacteraceae</taxon>
        <taxon>Arenimonas</taxon>
    </lineage>
</organism>
<reference evidence="3 4" key="1">
    <citation type="submission" date="2013-09" db="EMBL/GenBank/DDBJ databases">
        <title>Genome sequencing of Arenimonas composti.</title>
        <authorList>
            <person name="Chen F."/>
            <person name="Wang G."/>
        </authorList>
    </citation>
    <scope>NUCLEOTIDE SEQUENCE [LARGE SCALE GENOMIC DNA]</scope>
    <source>
        <strain evidence="3 4">TR7-09</strain>
    </source>
</reference>
<feature type="signal peptide" evidence="1">
    <location>
        <begin position="1"/>
        <end position="22"/>
    </location>
</feature>
<evidence type="ECO:0000256" key="1">
    <source>
        <dbReference type="SAM" id="SignalP"/>
    </source>
</evidence>
<dbReference type="Proteomes" id="UP000029391">
    <property type="component" value="Unassembled WGS sequence"/>
</dbReference>
<protein>
    <recommendedName>
        <fullName evidence="2">Spore coat protein U/FanG domain-containing protein</fullName>
    </recommendedName>
</protein>
<evidence type="ECO:0000259" key="2">
    <source>
        <dbReference type="Pfam" id="PF05229"/>
    </source>
</evidence>
<dbReference type="InterPro" id="IPR053167">
    <property type="entry name" value="Spore_coat_component"/>
</dbReference>
<feature type="domain" description="Spore coat protein U/FanG" evidence="2">
    <location>
        <begin position="19"/>
        <end position="158"/>
    </location>
</feature>
<feature type="chain" id="PRO_5001869708" description="Spore coat protein U/FanG domain-containing protein" evidence="1">
    <location>
        <begin position="23"/>
        <end position="316"/>
    </location>
</feature>
<gene>
    <name evidence="3" type="ORF">P873_06300</name>
</gene>
<dbReference type="InterPro" id="IPR007893">
    <property type="entry name" value="Spore_coat_U/FanG"/>
</dbReference>
<dbReference type="PANTHER" id="PTHR37089">
    <property type="entry name" value="PROTEIN U-RELATED"/>
    <property type="match status" value="1"/>
</dbReference>
<sequence length="316" mass="32319">MKPLLRLFAVLALLAFAPLAAAQSCSIDTQSLQFGVQQGLPTGQIDMTTTIVVSCPRGIGAIITGYNVCVSIDAGSGSGSTVADRRMSLASPAGSFRYQLYTDGAHSQVFGNTAATGVNVTFPWLDGTPSRSIVVHGRVPANQNGQAVGTYTSQLTVTMYEQGALFGTPASCGNAPAATRTFQASLQLQPSCTITAQPLDFGVYSPTAARDGATNLSVTCTRNGAWSLALDGGSVAGDVNNRRMRLGAGPATINYQLYSNAARTSVWGAAAICPPGVSCLGTGAAQSVPVYGRVPAGQGAKASGTYVDTVTATVTY</sequence>
<dbReference type="EMBL" id="AWXU01000019">
    <property type="protein sequence ID" value="KFN50542.1"/>
    <property type="molecule type" value="Genomic_DNA"/>
</dbReference>
<dbReference type="Pfam" id="PF05229">
    <property type="entry name" value="SCPU"/>
    <property type="match status" value="2"/>
</dbReference>
<comment type="caution">
    <text evidence="3">The sequence shown here is derived from an EMBL/GenBank/DDBJ whole genome shotgun (WGS) entry which is preliminary data.</text>
</comment>
<evidence type="ECO:0000313" key="4">
    <source>
        <dbReference type="Proteomes" id="UP000029391"/>
    </source>
</evidence>
<dbReference type="STRING" id="1121013.GCA_000426365_02004"/>
<accession>A0A091BG97</accession>
<dbReference type="SMART" id="SM00972">
    <property type="entry name" value="SCPU"/>
    <property type="match status" value="2"/>
</dbReference>
<proteinExistence type="predicted"/>
<dbReference type="PANTHER" id="PTHR37089:SF4">
    <property type="entry name" value="EXPORTED PROTEIN"/>
    <property type="match status" value="1"/>
</dbReference>
<dbReference type="OrthoDB" id="8588792at2"/>
<keyword evidence="4" id="KW-1185">Reference proteome</keyword>
<dbReference type="PROSITE" id="PS51257">
    <property type="entry name" value="PROKAR_LIPOPROTEIN"/>
    <property type="match status" value="1"/>
</dbReference>
<feature type="domain" description="Spore coat protein U/FanG" evidence="2">
    <location>
        <begin position="179"/>
        <end position="313"/>
    </location>
</feature>